<dbReference type="GeneID" id="78294350"/>
<evidence type="ECO:0000256" key="2">
    <source>
        <dbReference type="SAM" id="MobiDB-lite"/>
    </source>
</evidence>
<keyword evidence="3" id="KW-1133">Transmembrane helix</keyword>
<dbReference type="EMBL" id="JABAEW010000004">
    <property type="protein sequence ID" value="NMD85654.1"/>
    <property type="molecule type" value="Genomic_DNA"/>
</dbReference>
<keyword evidence="3" id="KW-0812">Transmembrane</keyword>
<feature type="coiled-coil region" evidence="1">
    <location>
        <begin position="54"/>
        <end position="81"/>
    </location>
</feature>
<feature type="region of interest" description="Disordered" evidence="2">
    <location>
        <begin position="1"/>
        <end position="21"/>
    </location>
</feature>
<evidence type="ECO:0000313" key="5">
    <source>
        <dbReference type="EMBL" id="PVY44701.1"/>
    </source>
</evidence>
<gene>
    <name evidence="5" type="ORF">C8D82_10530</name>
    <name evidence="4" type="ORF">HF882_03550</name>
</gene>
<proteinExistence type="predicted"/>
<evidence type="ECO:0000256" key="3">
    <source>
        <dbReference type="SAM" id="Phobius"/>
    </source>
</evidence>
<keyword evidence="1" id="KW-0175">Coiled coil</keyword>
<name>A0A2U1B7W2_9BACT</name>
<accession>A0A2U1B7W2</accession>
<sequence>MNIQSANQRSTRTKVRTPQHSPVSGKLAMVGKFLFAAAAVAALLNVYIYLNQKIAETQRQIRKTERVLHETEREIAQLRIQREQLMAWPHIKNMIARFDLKLHGPNPGQVATMSILTPDQAARIPLESVAAVRTPGSGVIRN</sequence>
<dbReference type="AlphaFoldDB" id="A0A2U1B7W2"/>
<keyword evidence="3" id="KW-0472">Membrane</keyword>
<dbReference type="Proteomes" id="UP000245959">
    <property type="component" value="Unassembled WGS sequence"/>
</dbReference>
<reference evidence="4 7" key="2">
    <citation type="submission" date="2020-04" db="EMBL/GenBank/DDBJ databases">
        <authorList>
            <person name="Hitch T.C.A."/>
            <person name="Wylensek D."/>
            <person name="Clavel T."/>
        </authorList>
    </citation>
    <scope>NUCLEOTIDE SEQUENCE [LARGE SCALE GENOMIC DNA]</scope>
    <source>
        <strain evidence="4 7">COR2-253-APC-1A</strain>
    </source>
</reference>
<organism evidence="5 6">
    <name type="scientific">Victivallis vadensis</name>
    <dbReference type="NCBI Taxonomy" id="172901"/>
    <lineage>
        <taxon>Bacteria</taxon>
        <taxon>Pseudomonadati</taxon>
        <taxon>Lentisphaerota</taxon>
        <taxon>Lentisphaeria</taxon>
        <taxon>Victivallales</taxon>
        <taxon>Victivallaceae</taxon>
        <taxon>Victivallis</taxon>
    </lineage>
</organism>
<feature type="compositionally biased region" description="Polar residues" evidence="2">
    <location>
        <begin position="1"/>
        <end position="10"/>
    </location>
</feature>
<dbReference type="EMBL" id="QEKH01000005">
    <property type="protein sequence ID" value="PVY44701.1"/>
    <property type="molecule type" value="Genomic_DNA"/>
</dbReference>
<reference evidence="5 6" key="1">
    <citation type="submission" date="2018-04" db="EMBL/GenBank/DDBJ databases">
        <title>Genomic Encyclopedia of Type Strains, Phase IV (KMG-IV): sequencing the most valuable type-strain genomes for metagenomic binning, comparative biology and taxonomic classification.</title>
        <authorList>
            <person name="Goeker M."/>
        </authorList>
    </citation>
    <scope>NUCLEOTIDE SEQUENCE [LARGE SCALE GENOMIC DNA]</scope>
    <source>
        <strain evidence="5 6">DSM 14823</strain>
    </source>
</reference>
<dbReference type="OrthoDB" id="9974869at2"/>
<protein>
    <submittedName>
        <fullName evidence="5">Uncharacterized protein</fullName>
    </submittedName>
</protein>
<comment type="caution">
    <text evidence="5">The sequence shown here is derived from an EMBL/GenBank/DDBJ whole genome shotgun (WGS) entry which is preliminary data.</text>
</comment>
<evidence type="ECO:0000256" key="1">
    <source>
        <dbReference type="SAM" id="Coils"/>
    </source>
</evidence>
<evidence type="ECO:0000313" key="7">
    <source>
        <dbReference type="Proteomes" id="UP000576225"/>
    </source>
</evidence>
<evidence type="ECO:0000313" key="6">
    <source>
        <dbReference type="Proteomes" id="UP000245959"/>
    </source>
</evidence>
<evidence type="ECO:0000313" key="4">
    <source>
        <dbReference type="EMBL" id="NMD85654.1"/>
    </source>
</evidence>
<keyword evidence="6" id="KW-1185">Reference proteome</keyword>
<feature type="transmembrane region" description="Helical" evidence="3">
    <location>
        <begin position="27"/>
        <end position="50"/>
    </location>
</feature>
<dbReference type="Proteomes" id="UP000576225">
    <property type="component" value="Unassembled WGS sequence"/>
</dbReference>
<dbReference type="RefSeq" id="WP_116883027.1">
    <property type="nucleotide sequence ID" value="NZ_CABMMC010000003.1"/>
</dbReference>